<name>A0ABU5U5X2_9CYAN</name>
<evidence type="ECO:0000256" key="3">
    <source>
        <dbReference type="SAM" id="MobiDB-lite"/>
    </source>
</evidence>
<evidence type="ECO:0000256" key="2">
    <source>
        <dbReference type="SAM" id="Coils"/>
    </source>
</evidence>
<sequence>MRVAVKQAVLAQQQTQQQYEQYKSEVDKWYSRVQLALQKGDENLAREALLRKQYYEEQAKKTKVILDNHRIQVERLKRNLSQCEGKIYEPEIKKYQPVQPKIEEKEDSTKLLEKAIQETRLAMNHAIKSKEYLQKQLSEQDSMILQLKQHLITLESLKTQLKENVSEKANNTSIQKGTSLEECFFAQLEDGSDYDDLEALKTQMLGSAKTQGQLPVGEETTTAPQTPAQKTEVDSELEKLREQLDNL</sequence>
<proteinExistence type="inferred from homology"/>
<comment type="caution">
    <text evidence="4">The sequence shown here is derived from an EMBL/GenBank/DDBJ whole genome shotgun (WGS) entry which is preliminary data.</text>
</comment>
<dbReference type="Proteomes" id="UP001301728">
    <property type="component" value="Unassembled WGS sequence"/>
</dbReference>
<feature type="compositionally biased region" description="Basic and acidic residues" evidence="3">
    <location>
        <begin position="231"/>
        <end position="247"/>
    </location>
</feature>
<dbReference type="RefSeq" id="WP_323218309.1">
    <property type="nucleotide sequence ID" value="NZ_JAYGHT010000190.1"/>
</dbReference>
<dbReference type="EMBL" id="JAYGHT010000190">
    <property type="protein sequence ID" value="MEA5522529.1"/>
    <property type="molecule type" value="Genomic_DNA"/>
</dbReference>
<organism evidence="4 5">
    <name type="scientific">Limnoraphis robusta CCNP1315</name>
    <dbReference type="NCBI Taxonomy" id="3110306"/>
    <lineage>
        <taxon>Bacteria</taxon>
        <taxon>Bacillati</taxon>
        <taxon>Cyanobacteriota</taxon>
        <taxon>Cyanophyceae</taxon>
        <taxon>Oscillatoriophycideae</taxon>
        <taxon>Oscillatoriales</taxon>
        <taxon>Sirenicapillariaceae</taxon>
        <taxon>Limnoraphis</taxon>
    </lineage>
</organism>
<evidence type="ECO:0000256" key="1">
    <source>
        <dbReference type="ARBA" id="ARBA00043985"/>
    </source>
</evidence>
<keyword evidence="5" id="KW-1185">Reference proteome</keyword>
<evidence type="ECO:0000313" key="5">
    <source>
        <dbReference type="Proteomes" id="UP001301728"/>
    </source>
</evidence>
<comment type="similarity">
    <text evidence="1">Belongs to the PspA/Vipp/IM30 family.</text>
</comment>
<protein>
    <submittedName>
        <fullName evidence="4">PspA/IM30 family protein</fullName>
    </submittedName>
</protein>
<reference evidence="4 5" key="1">
    <citation type="submission" date="2023-12" db="EMBL/GenBank/DDBJ databases">
        <title>Baltic Sea Cyanobacteria.</title>
        <authorList>
            <person name="Delbaje E."/>
            <person name="Fewer D.P."/>
            <person name="Shishido T.K."/>
        </authorList>
    </citation>
    <scope>NUCLEOTIDE SEQUENCE [LARGE SCALE GENOMIC DNA]</scope>
    <source>
        <strain evidence="4 5">CCNP 1315</strain>
    </source>
</reference>
<dbReference type="Pfam" id="PF04012">
    <property type="entry name" value="PspA_IM30"/>
    <property type="match status" value="1"/>
</dbReference>
<dbReference type="PANTHER" id="PTHR31088">
    <property type="entry name" value="MEMBRANE-ASSOCIATED PROTEIN VIPP1, CHLOROPLASTIC"/>
    <property type="match status" value="1"/>
</dbReference>
<feature type="coiled-coil region" evidence="2">
    <location>
        <begin position="59"/>
        <end position="86"/>
    </location>
</feature>
<accession>A0ABU5U5X2</accession>
<feature type="region of interest" description="Disordered" evidence="3">
    <location>
        <begin position="208"/>
        <end position="247"/>
    </location>
</feature>
<evidence type="ECO:0000313" key="4">
    <source>
        <dbReference type="EMBL" id="MEA5522529.1"/>
    </source>
</evidence>
<gene>
    <name evidence="4" type="ORF">VB854_26705</name>
</gene>
<dbReference type="PANTHER" id="PTHR31088:SF6">
    <property type="entry name" value="PHAGE SHOCK PROTEIN A"/>
    <property type="match status" value="1"/>
</dbReference>
<feature type="compositionally biased region" description="Low complexity" evidence="3">
    <location>
        <begin position="218"/>
        <end position="229"/>
    </location>
</feature>
<keyword evidence="2" id="KW-0175">Coiled coil</keyword>
<dbReference type="InterPro" id="IPR007157">
    <property type="entry name" value="PspA_VIPP1"/>
</dbReference>